<dbReference type="RefSeq" id="WP_246391483.1">
    <property type="nucleotide sequence ID" value="NZ_JACHWR010000004.1"/>
</dbReference>
<dbReference type="SUPFAM" id="SSF50475">
    <property type="entry name" value="FMN-binding split barrel"/>
    <property type="match status" value="1"/>
</dbReference>
<dbReference type="InterPro" id="IPR050268">
    <property type="entry name" value="NADH-dep_flavin_reductase"/>
</dbReference>
<evidence type="ECO:0000256" key="3">
    <source>
        <dbReference type="SAM" id="MobiDB-lite"/>
    </source>
</evidence>
<dbReference type="AlphaFoldDB" id="A0A7W4Z3E6"/>
<evidence type="ECO:0000259" key="4">
    <source>
        <dbReference type="SMART" id="SM00903"/>
    </source>
</evidence>
<feature type="region of interest" description="Disordered" evidence="3">
    <location>
        <begin position="1"/>
        <end position="30"/>
    </location>
</feature>
<dbReference type="PANTHER" id="PTHR30466:SF11">
    <property type="entry name" value="FLAVIN-DEPENDENT MONOOXYGENASE, REDUCTASE SUBUNIT HSAB"/>
    <property type="match status" value="1"/>
</dbReference>
<dbReference type="SMART" id="SM00903">
    <property type="entry name" value="Flavin_Reduct"/>
    <property type="match status" value="1"/>
</dbReference>
<feature type="domain" description="Flavin reductase like" evidence="4">
    <location>
        <begin position="77"/>
        <end position="228"/>
    </location>
</feature>
<evidence type="ECO:0000313" key="6">
    <source>
        <dbReference type="Proteomes" id="UP000589626"/>
    </source>
</evidence>
<keyword evidence="5" id="KW-0503">Monooxygenase</keyword>
<reference evidence="5 6" key="1">
    <citation type="submission" date="2020-08" db="EMBL/GenBank/DDBJ databases">
        <title>Sequencing the genomes of 1000 actinobacteria strains.</title>
        <authorList>
            <person name="Klenk H.-P."/>
        </authorList>
    </citation>
    <scope>NUCLEOTIDE SEQUENCE [LARGE SCALE GENOMIC DNA]</scope>
    <source>
        <strain evidence="5 6">DSM 105498</strain>
    </source>
</reference>
<keyword evidence="6" id="KW-1185">Reference proteome</keyword>
<name>A0A7W4Z3E6_9ACTN</name>
<comment type="caution">
    <text evidence="5">The sequence shown here is derived from an EMBL/GenBank/DDBJ whole genome shotgun (WGS) entry which is preliminary data.</text>
</comment>
<proteinExistence type="inferred from homology"/>
<dbReference type="EC" id="1.5.1.-" evidence="5"/>
<dbReference type="PANTHER" id="PTHR30466">
    <property type="entry name" value="FLAVIN REDUCTASE"/>
    <property type="match status" value="1"/>
</dbReference>
<evidence type="ECO:0000313" key="5">
    <source>
        <dbReference type="EMBL" id="MBB3044988.1"/>
    </source>
</evidence>
<keyword evidence="2 5" id="KW-0560">Oxidoreductase</keyword>
<protein>
    <submittedName>
        <fullName evidence="5">3-hydroxy-9,10-secoandrosta-1,3,5(10)-triene-9, 17-dione monooxygenase reductase component</fullName>
        <ecNumber evidence="5">1.5.1.-</ecNumber>
    </submittedName>
</protein>
<dbReference type="EMBL" id="JACHWR010000004">
    <property type="protein sequence ID" value="MBB3044988.1"/>
    <property type="molecule type" value="Genomic_DNA"/>
</dbReference>
<organism evidence="5 6">
    <name type="scientific">Nocardioides soli</name>
    <dbReference type="NCBI Taxonomy" id="1036020"/>
    <lineage>
        <taxon>Bacteria</taxon>
        <taxon>Bacillati</taxon>
        <taxon>Actinomycetota</taxon>
        <taxon>Actinomycetes</taxon>
        <taxon>Propionibacteriales</taxon>
        <taxon>Nocardioidaceae</taxon>
        <taxon>Nocardioides</taxon>
    </lineage>
</organism>
<accession>A0A7W4Z3E6</accession>
<gene>
    <name evidence="5" type="ORF">FHU40_004841</name>
</gene>
<dbReference type="Pfam" id="PF01613">
    <property type="entry name" value="Flavin_Reduct"/>
    <property type="match status" value="1"/>
</dbReference>
<dbReference type="InterPro" id="IPR012349">
    <property type="entry name" value="Split_barrel_FMN-bd"/>
</dbReference>
<evidence type="ECO:0000256" key="1">
    <source>
        <dbReference type="ARBA" id="ARBA00008898"/>
    </source>
</evidence>
<dbReference type="GO" id="GO:0042602">
    <property type="term" value="F:riboflavin reductase (NADPH) activity"/>
    <property type="evidence" value="ECO:0007669"/>
    <property type="project" value="TreeGrafter"/>
</dbReference>
<dbReference type="InterPro" id="IPR002563">
    <property type="entry name" value="Flavin_Rdtase-like_dom"/>
</dbReference>
<comment type="similarity">
    <text evidence="1">Belongs to the non-flavoprotein flavin reductase family.</text>
</comment>
<dbReference type="Gene3D" id="2.30.110.10">
    <property type="entry name" value="Electron Transport, Fmn-binding Protein, Chain A"/>
    <property type="match status" value="1"/>
</dbReference>
<dbReference type="GO" id="GO:0010181">
    <property type="term" value="F:FMN binding"/>
    <property type="evidence" value="ECO:0007669"/>
    <property type="project" value="InterPro"/>
</dbReference>
<dbReference type="GO" id="GO:0004497">
    <property type="term" value="F:monooxygenase activity"/>
    <property type="evidence" value="ECO:0007669"/>
    <property type="project" value="UniProtKB-KW"/>
</dbReference>
<evidence type="ECO:0000256" key="2">
    <source>
        <dbReference type="ARBA" id="ARBA00023002"/>
    </source>
</evidence>
<sequence length="232" mass="25127">MSSEPSDEIQGGHEIPEGHGIPEGMSPDARETWPSPELIISWLGDQEVDFEFRPGEDVAVHDDPEAVYAARRFRDVLGRFASGVTVVTAISNDAPVGLTCQSFSSVSLDPPLVLFIPAKTSRAWPLIQRSGKFCVNLLGADQAELSNTMASRGTDKFAEVKWSPAPQTGSPLLDGAIAHIDCSIHSVHEAGDHYVVIGRVLDLITDDGVEGSDADLDPLLFYRGQYRTTDPR</sequence>
<dbReference type="Proteomes" id="UP000589626">
    <property type="component" value="Unassembled WGS sequence"/>
</dbReference>